<name>A0A926ICR1_9FIRM</name>
<dbReference type="EMBL" id="JACRTC010000011">
    <property type="protein sequence ID" value="MBC8571380.1"/>
    <property type="molecule type" value="Genomic_DNA"/>
</dbReference>
<evidence type="ECO:0000313" key="1">
    <source>
        <dbReference type="EMBL" id="MBC8571380.1"/>
    </source>
</evidence>
<comment type="caution">
    <text evidence="1">The sequence shown here is derived from an EMBL/GenBank/DDBJ whole genome shotgun (WGS) entry which is preliminary data.</text>
</comment>
<evidence type="ECO:0000313" key="2">
    <source>
        <dbReference type="Proteomes" id="UP000660861"/>
    </source>
</evidence>
<dbReference type="AlphaFoldDB" id="A0A926ICR1"/>
<keyword evidence="2" id="KW-1185">Reference proteome</keyword>
<reference evidence="1" key="1">
    <citation type="submission" date="2020-08" db="EMBL/GenBank/DDBJ databases">
        <title>Genome public.</title>
        <authorList>
            <person name="Liu C."/>
            <person name="Sun Q."/>
        </authorList>
    </citation>
    <scope>NUCLEOTIDE SEQUENCE</scope>
    <source>
        <strain evidence="1">NSJ-54</strain>
    </source>
</reference>
<protein>
    <submittedName>
        <fullName evidence="1">Uncharacterized protein</fullName>
    </submittedName>
</protein>
<proteinExistence type="predicted"/>
<accession>A0A926ICR1</accession>
<sequence>MEQIEMMTQFLGKVFFQKDLVPEEFYLVDANSLSEGDLTAITVKRLLSQRRLNEAENLIFEEVEKDPSPRMLKIACDFYAALMELDEGALEAAQFGADEIIEGIRDIQRIYGIKDLGVSG</sequence>
<organism evidence="1 2">
    <name type="scientific">Zongyangia hominis</name>
    <dbReference type="NCBI Taxonomy" id="2763677"/>
    <lineage>
        <taxon>Bacteria</taxon>
        <taxon>Bacillati</taxon>
        <taxon>Bacillota</taxon>
        <taxon>Clostridia</taxon>
        <taxon>Eubacteriales</taxon>
        <taxon>Oscillospiraceae</taxon>
        <taxon>Zongyangia</taxon>
    </lineage>
</organism>
<dbReference type="Proteomes" id="UP000660861">
    <property type="component" value="Unassembled WGS sequence"/>
</dbReference>
<gene>
    <name evidence="1" type="ORF">H8709_11185</name>
</gene>
<dbReference type="Pfam" id="PF20092">
    <property type="entry name" value="DUF6483"/>
    <property type="match status" value="1"/>
</dbReference>
<dbReference type="InterPro" id="IPR045507">
    <property type="entry name" value="DUF6483"/>
</dbReference>